<proteinExistence type="predicted"/>
<gene>
    <name evidence="1" type="ORF">SAMN02745174_01638</name>
</gene>
<dbReference type="STRING" id="180163.SAMN02745174_01638"/>
<dbReference type="Proteomes" id="UP000191153">
    <property type="component" value="Unassembled WGS sequence"/>
</dbReference>
<dbReference type="OrthoDB" id="88150at2"/>
<evidence type="ECO:0000313" key="2">
    <source>
        <dbReference type="Proteomes" id="UP000191153"/>
    </source>
</evidence>
<dbReference type="AlphaFoldDB" id="A0A1T4NT74"/>
<dbReference type="RefSeq" id="WP_078694121.1">
    <property type="nucleotide sequence ID" value="NZ_FUWX01000012.1"/>
</dbReference>
<keyword evidence="2" id="KW-1185">Reference proteome</keyword>
<organism evidence="1 2">
    <name type="scientific">Cetobacterium ceti</name>
    <dbReference type="NCBI Taxonomy" id="180163"/>
    <lineage>
        <taxon>Bacteria</taxon>
        <taxon>Fusobacteriati</taxon>
        <taxon>Fusobacteriota</taxon>
        <taxon>Fusobacteriia</taxon>
        <taxon>Fusobacteriales</taxon>
        <taxon>Fusobacteriaceae</taxon>
        <taxon>Cetobacterium</taxon>
    </lineage>
</organism>
<sequence length="143" mass="16963">MKFQKANPNNMNPMEMRNMSSMMGMMNNIQKIGKGKRKYSVKLDKSIKKFLSKFIDEVKKQFTLNSQTENLGAFFDYVKMVADDKNKMELKLSFEELDFMKRMVSDSIKGMEGMNFKWYQFVKKSMVKVMIKQYKELLTRINA</sequence>
<protein>
    <submittedName>
        <fullName evidence="1">Uncharacterized protein</fullName>
    </submittedName>
</protein>
<dbReference type="EMBL" id="FUWX01000012">
    <property type="protein sequence ID" value="SJZ82433.1"/>
    <property type="molecule type" value="Genomic_DNA"/>
</dbReference>
<evidence type="ECO:0000313" key="1">
    <source>
        <dbReference type="EMBL" id="SJZ82433.1"/>
    </source>
</evidence>
<accession>A0A1T4NT74</accession>
<reference evidence="1 2" key="1">
    <citation type="submission" date="2017-02" db="EMBL/GenBank/DDBJ databases">
        <authorList>
            <person name="Peterson S.W."/>
        </authorList>
    </citation>
    <scope>NUCLEOTIDE SEQUENCE [LARGE SCALE GENOMIC DNA]</scope>
    <source>
        <strain evidence="1 2">ATCC 700028</strain>
    </source>
</reference>
<name>A0A1T4NT74_9FUSO</name>